<dbReference type="Proteomes" id="UP000621168">
    <property type="component" value="Unassembled WGS sequence"/>
</dbReference>
<name>A0A851M3I3_CORCR</name>
<dbReference type="PANTHER" id="PTHR23288:SF8">
    <property type="entry name" value="RNA POLYMERASE II ELONGATION FACTOR ELL2"/>
    <property type="match status" value="1"/>
</dbReference>
<dbReference type="Gene3D" id="6.10.140.340">
    <property type="match status" value="1"/>
</dbReference>
<sequence>CACFSIRKYVPIVSYEQRQSYQDDFNAEYDEYRTLYAQTESITRTFMMLDERWKHLSPGSEEYQVKKEK</sequence>
<gene>
    <name evidence="4" type="primary">Ell2</name>
    <name evidence="4" type="ORF">CORCRI_R12969</name>
</gene>
<comment type="caution">
    <text evidence="4">The sequence shown here is derived from an EMBL/GenBank/DDBJ whole genome shotgun (WGS) entry which is preliminary data.</text>
</comment>
<dbReference type="GO" id="GO:0000987">
    <property type="term" value="F:cis-regulatory region sequence-specific DNA binding"/>
    <property type="evidence" value="ECO:0007669"/>
    <property type="project" value="TreeGrafter"/>
</dbReference>
<dbReference type="InterPro" id="IPR010844">
    <property type="entry name" value="Occludin_ELL"/>
</dbReference>
<evidence type="ECO:0000256" key="1">
    <source>
        <dbReference type="ARBA" id="ARBA00009171"/>
    </source>
</evidence>
<dbReference type="SUPFAM" id="SSF144292">
    <property type="entry name" value="occludin/ELL-like"/>
    <property type="match status" value="1"/>
</dbReference>
<dbReference type="OrthoDB" id="6284217at2759"/>
<reference evidence="4" key="1">
    <citation type="submission" date="2019-09" db="EMBL/GenBank/DDBJ databases">
        <title>Bird 10,000 Genomes (B10K) Project - Family phase.</title>
        <authorList>
            <person name="Zhang G."/>
        </authorList>
    </citation>
    <scope>NUCLEOTIDE SEQUENCE</scope>
    <source>
        <strain evidence="4">B10K-CU-031-40</strain>
    </source>
</reference>
<evidence type="ECO:0000313" key="5">
    <source>
        <dbReference type="Proteomes" id="UP000621168"/>
    </source>
</evidence>
<dbReference type="PANTHER" id="PTHR23288">
    <property type="entry name" value="OCCLUDIN AND RNA POLYMERASE II ELONGATION FACTOR ELL"/>
    <property type="match status" value="1"/>
</dbReference>
<dbReference type="InterPro" id="IPR031176">
    <property type="entry name" value="ELL/occludin"/>
</dbReference>
<organism evidence="4 5">
    <name type="scientific">Corythaeola cristata</name>
    <name type="common">Great blue turaco</name>
    <dbReference type="NCBI Taxonomy" id="103954"/>
    <lineage>
        <taxon>Eukaryota</taxon>
        <taxon>Metazoa</taxon>
        <taxon>Chordata</taxon>
        <taxon>Craniata</taxon>
        <taxon>Vertebrata</taxon>
        <taxon>Euteleostomi</taxon>
        <taxon>Archelosauria</taxon>
        <taxon>Archosauria</taxon>
        <taxon>Dinosauria</taxon>
        <taxon>Saurischia</taxon>
        <taxon>Theropoda</taxon>
        <taxon>Coelurosauria</taxon>
        <taxon>Aves</taxon>
        <taxon>Neognathae</taxon>
        <taxon>Neoaves</taxon>
        <taxon>Otidimorphae</taxon>
        <taxon>Musophagiformes</taxon>
        <taxon>Musophagidae</taxon>
        <taxon>Corythaeola</taxon>
    </lineage>
</organism>
<comment type="similarity">
    <text evidence="1 2">Belongs to the ELL/occludin family.</text>
</comment>
<dbReference type="EMBL" id="WBMX01012113">
    <property type="protein sequence ID" value="NXC21884.1"/>
    <property type="molecule type" value="Genomic_DNA"/>
</dbReference>
<proteinExistence type="inferred from homology"/>
<evidence type="ECO:0000256" key="2">
    <source>
        <dbReference type="PROSITE-ProRule" id="PRU01324"/>
    </source>
</evidence>
<dbReference type="GO" id="GO:0042795">
    <property type="term" value="P:snRNA transcription by RNA polymerase II"/>
    <property type="evidence" value="ECO:0007669"/>
    <property type="project" value="TreeGrafter"/>
</dbReference>
<dbReference type="AlphaFoldDB" id="A0A851M3I3"/>
<feature type="domain" description="OCEL" evidence="3">
    <location>
        <begin position="3"/>
        <end position="69"/>
    </location>
</feature>
<accession>A0A851M3I3</accession>
<evidence type="ECO:0000259" key="3">
    <source>
        <dbReference type="PROSITE" id="PS51980"/>
    </source>
</evidence>
<dbReference type="GO" id="GO:0032968">
    <property type="term" value="P:positive regulation of transcription elongation by RNA polymerase II"/>
    <property type="evidence" value="ECO:0007669"/>
    <property type="project" value="TreeGrafter"/>
</dbReference>
<feature type="non-terminal residue" evidence="4">
    <location>
        <position position="69"/>
    </location>
</feature>
<keyword evidence="5" id="KW-1185">Reference proteome</keyword>
<dbReference type="PROSITE" id="PS51980">
    <property type="entry name" value="OCEL"/>
    <property type="match status" value="1"/>
</dbReference>
<dbReference type="Pfam" id="PF07303">
    <property type="entry name" value="Occludin_ELL"/>
    <property type="match status" value="1"/>
</dbReference>
<evidence type="ECO:0000313" key="4">
    <source>
        <dbReference type="EMBL" id="NXC21884.1"/>
    </source>
</evidence>
<feature type="non-terminal residue" evidence="4">
    <location>
        <position position="1"/>
    </location>
</feature>
<dbReference type="GO" id="GO:0008023">
    <property type="term" value="C:transcription elongation factor complex"/>
    <property type="evidence" value="ECO:0007669"/>
    <property type="project" value="TreeGrafter"/>
</dbReference>
<protein>
    <submittedName>
        <fullName evidence="4">ELL2 factor</fullName>
    </submittedName>
</protein>